<dbReference type="PANTHER" id="PTHR43827:SF3">
    <property type="entry name" value="NADP-DEPENDENT OXIDOREDUCTASE DOMAIN-CONTAINING PROTEIN"/>
    <property type="match status" value="1"/>
</dbReference>
<dbReference type="InterPro" id="IPR036812">
    <property type="entry name" value="NAD(P)_OxRdtase_dom_sf"/>
</dbReference>
<dbReference type="Pfam" id="PF00248">
    <property type="entry name" value="Aldo_ket_red"/>
    <property type="match status" value="1"/>
</dbReference>
<dbReference type="InterPro" id="IPR023210">
    <property type="entry name" value="NADP_OxRdtase_dom"/>
</dbReference>
<dbReference type="Proteomes" id="UP001596015">
    <property type="component" value="Unassembled WGS sequence"/>
</dbReference>
<accession>A0ABV8XIE0</accession>
<organism evidence="5 6">
    <name type="scientific">Chromohalobacter beijerinckii</name>
    <dbReference type="NCBI Taxonomy" id="86179"/>
    <lineage>
        <taxon>Bacteria</taxon>
        <taxon>Pseudomonadati</taxon>
        <taxon>Pseudomonadota</taxon>
        <taxon>Gammaproteobacteria</taxon>
        <taxon>Oceanospirillales</taxon>
        <taxon>Halomonadaceae</taxon>
        <taxon>Chromohalobacter</taxon>
    </lineage>
</organism>
<dbReference type="InterPro" id="IPR020471">
    <property type="entry name" value="AKR"/>
</dbReference>
<name>A0ABV8XIE0_9GAMM</name>
<evidence type="ECO:0000256" key="1">
    <source>
        <dbReference type="ARBA" id="ARBA00007905"/>
    </source>
</evidence>
<dbReference type="Gene3D" id="3.20.20.100">
    <property type="entry name" value="NADP-dependent oxidoreductase domain"/>
    <property type="match status" value="1"/>
</dbReference>
<evidence type="ECO:0000313" key="5">
    <source>
        <dbReference type="EMBL" id="MFC4417727.1"/>
    </source>
</evidence>
<dbReference type="EMBL" id="JBHSEO010000058">
    <property type="protein sequence ID" value="MFC4417727.1"/>
    <property type="molecule type" value="Genomic_DNA"/>
</dbReference>
<reference evidence="6" key="1">
    <citation type="journal article" date="2019" name="Int. J. Syst. Evol. Microbiol.">
        <title>The Global Catalogue of Microorganisms (GCM) 10K type strain sequencing project: providing services to taxonomists for standard genome sequencing and annotation.</title>
        <authorList>
            <consortium name="The Broad Institute Genomics Platform"/>
            <consortium name="The Broad Institute Genome Sequencing Center for Infectious Disease"/>
            <person name="Wu L."/>
            <person name="Ma J."/>
        </authorList>
    </citation>
    <scope>NUCLEOTIDE SEQUENCE [LARGE SCALE GENOMIC DNA]</scope>
    <source>
        <strain evidence="6">CCUG 49679</strain>
    </source>
</reference>
<dbReference type="PANTHER" id="PTHR43827">
    <property type="entry name" value="2,5-DIKETO-D-GLUCONIC ACID REDUCTASE"/>
    <property type="match status" value="1"/>
</dbReference>
<protein>
    <submittedName>
        <fullName evidence="5">Aldo/keto reductase</fullName>
    </submittedName>
</protein>
<gene>
    <name evidence="5" type="ORF">ACFO0E_15130</name>
</gene>
<keyword evidence="2" id="KW-0521">NADP</keyword>
<evidence type="ECO:0000256" key="3">
    <source>
        <dbReference type="ARBA" id="ARBA00023002"/>
    </source>
</evidence>
<evidence type="ECO:0000313" key="6">
    <source>
        <dbReference type="Proteomes" id="UP001596015"/>
    </source>
</evidence>
<evidence type="ECO:0000256" key="2">
    <source>
        <dbReference type="ARBA" id="ARBA00022857"/>
    </source>
</evidence>
<comment type="caution">
    <text evidence="5">The sequence shown here is derived from an EMBL/GenBank/DDBJ whole genome shotgun (WGS) entry which is preliminary data.</text>
</comment>
<dbReference type="SUPFAM" id="SSF51430">
    <property type="entry name" value="NAD(P)-linked oxidoreductase"/>
    <property type="match status" value="1"/>
</dbReference>
<feature type="domain" description="NADP-dependent oxidoreductase" evidence="4">
    <location>
        <begin position="9"/>
        <end position="52"/>
    </location>
</feature>
<keyword evidence="3" id="KW-0560">Oxidoreductase</keyword>
<keyword evidence="6" id="KW-1185">Reference proteome</keyword>
<proteinExistence type="inferred from homology"/>
<dbReference type="RefSeq" id="WP_246939344.1">
    <property type="nucleotide sequence ID" value="NZ_JAKGAK010000001.1"/>
</dbReference>
<sequence length="83" mass="9254">MLNQRTLPRIGLGTFRLKDQDVIDSVTSALSLGYRHIDTTQFYDNERAVGEAHGVSPAQIARIDALDRGERIANPDFAPEWDA</sequence>
<evidence type="ECO:0000259" key="4">
    <source>
        <dbReference type="Pfam" id="PF00248"/>
    </source>
</evidence>
<comment type="similarity">
    <text evidence="1">Belongs to the aldo/keto reductase family.</text>
</comment>